<comment type="caution">
    <text evidence="1">The sequence shown here is derived from an EMBL/GenBank/DDBJ whole genome shotgun (WGS) entry which is preliminary data.</text>
</comment>
<proteinExistence type="predicted"/>
<dbReference type="Proteomes" id="UP000283721">
    <property type="component" value="Unassembled WGS sequence"/>
</dbReference>
<dbReference type="AlphaFoldDB" id="A0A395V4K1"/>
<name>A0A395V4K1_9FIRM</name>
<reference evidence="4 5" key="1">
    <citation type="submission" date="2018-08" db="EMBL/GenBank/DDBJ databases">
        <title>A genome reference for cultivated species of the human gut microbiota.</title>
        <authorList>
            <person name="Zou Y."/>
            <person name="Xue W."/>
            <person name="Luo G."/>
        </authorList>
    </citation>
    <scope>NUCLEOTIDE SEQUENCE [LARGE SCALE GENOMIC DNA]</scope>
    <source>
        <strain evidence="1 4">AF25-15</strain>
        <strain evidence="3 5">AF38-24</strain>
        <strain evidence="2 6">AM47-6BH</strain>
    </source>
</reference>
<dbReference type="EMBL" id="QRUJ01000004">
    <property type="protein sequence ID" value="RGR55630.1"/>
    <property type="molecule type" value="Genomic_DNA"/>
</dbReference>
<dbReference type="EMBL" id="QRON01000005">
    <property type="protein sequence ID" value="RHL28169.1"/>
    <property type="molecule type" value="Genomic_DNA"/>
</dbReference>
<accession>A0A395V4K1</accession>
<dbReference type="Proteomes" id="UP000266066">
    <property type="component" value="Unassembled WGS sequence"/>
</dbReference>
<sequence>MNEYEILGGLHKIIDDDTNLKMKEWLDSHNVNNYLLYPLAAVELGAIKEAPENNENLLRRCVASFVYAKAKENEKSIFIKKFNTPGFKKYLKSYESELIPLYQNFRFSREINDINPFSKPRLVQEGDHKYKLTTSLVSDHYREEDFYFYGEDDRKNAEKEQEQTFDLHVRFWNKIVLEQKKYEELRKYPDMELYNCCIEIIEKDLNKWEARVRSNVFDSPNHLAKVIAYFYYHAMLKSISIRIDMDFEEDFFEIGKECIMYFDKKDCIDDIVKISRLPEHKVVNVVNYLINDGKMNLLEFPLFEVEDSLVTIPSLILVNDWQFTIINGHYLKNIIISNREKTISTVTEERIEKALLGVTNVAVAKTAPYSFKDELGNELNSDIDYAIYDFTHNKILIIEAKWIDKHYKDEIDKIYGKIFQTLNSIYTKQIDKHKKFLQKQENIDFLFSNDKNYKKGLPTPEIYYLAVDKRNQMHIGERHMVSEYMLIYFIHKYVSDNQIDLESMWKEINGLQTKVEYIAVSNDYYEISVGDEVVLVEQDDLYWR</sequence>
<evidence type="ECO:0000313" key="6">
    <source>
        <dbReference type="Proteomes" id="UP000283721"/>
    </source>
</evidence>
<gene>
    <name evidence="3" type="ORF">DW028_08895</name>
    <name evidence="2" type="ORF">DW967_11190</name>
    <name evidence="1" type="ORF">DWY38_05840</name>
</gene>
<organism evidence="1 4">
    <name type="scientific">Agathobacter rectalis</name>
    <dbReference type="NCBI Taxonomy" id="39491"/>
    <lineage>
        <taxon>Bacteria</taxon>
        <taxon>Bacillati</taxon>
        <taxon>Bacillota</taxon>
        <taxon>Clostridia</taxon>
        <taxon>Lachnospirales</taxon>
        <taxon>Lachnospiraceae</taxon>
        <taxon>Agathobacter</taxon>
    </lineage>
</organism>
<protein>
    <submittedName>
        <fullName evidence="1">Uncharacterized protein</fullName>
    </submittedName>
</protein>
<dbReference type="Proteomes" id="UP000283297">
    <property type="component" value="Unassembled WGS sequence"/>
</dbReference>
<evidence type="ECO:0000313" key="1">
    <source>
        <dbReference type="EMBL" id="RGR55630.1"/>
    </source>
</evidence>
<dbReference type="EMBL" id="QSES01000021">
    <property type="protein sequence ID" value="RGZ90741.1"/>
    <property type="molecule type" value="Genomic_DNA"/>
</dbReference>
<evidence type="ECO:0000313" key="3">
    <source>
        <dbReference type="EMBL" id="RHL28169.1"/>
    </source>
</evidence>
<evidence type="ECO:0000313" key="5">
    <source>
        <dbReference type="Proteomes" id="UP000283297"/>
    </source>
</evidence>
<evidence type="ECO:0000313" key="4">
    <source>
        <dbReference type="Proteomes" id="UP000266066"/>
    </source>
</evidence>
<dbReference type="RefSeq" id="WP_118370178.1">
    <property type="nucleotide sequence ID" value="NZ_QRON01000005.1"/>
</dbReference>
<evidence type="ECO:0000313" key="2">
    <source>
        <dbReference type="EMBL" id="RGZ90741.1"/>
    </source>
</evidence>